<comment type="caution">
    <text evidence="2">The sequence shown here is derived from an EMBL/GenBank/DDBJ whole genome shotgun (WGS) entry which is preliminary data.</text>
</comment>
<feature type="compositionally biased region" description="Polar residues" evidence="1">
    <location>
        <begin position="61"/>
        <end position="72"/>
    </location>
</feature>
<evidence type="ECO:0000256" key="1">
    <source>
        <dbReference type="SAM" id="MobiDB-lite"/>
    </source>
</evidence>
<dbReference type="AlphaFoldDB" id="A0A225SY68"/>
<proteinExistence type="predicted"/>
<reference evidence="2 3" key="1">
    <citation type="journal article" date="2010" name="Int. J. Syst. Evol. Microbiol.">
        <title>Reclassification of Herbaspirillum putei as a later heterotypic synonym of Herbaspirillum huttiense, with the description of H. huttiense subsp. huttiense subsp. nov. and H. huttiense subsp. putei subsp. nov., comb. nov., and description of Herbaspirillum aquaticum sp. nov.</title>
        <authorList>
            <person name="Dobritsa A.P."/>
            <person name="Reddy M.C."/>
            <person name="Samadpour M."/>
        </authorList>
    </citation>
    <scope>NUCLEOTIDE SEQUENCE [LARGE SCALE GENOMIC DNA]</scope>
    <source>
        <strain evidence="2 3">IEH 4430</strain>
    </source>
</reference>
<keyword evidence="3" id="KW-1185">Reference proteome</keyword>
<evidence type="ECO:0000313" key="3">
    <source>
        <dbReference type="Proteomes" id="UP000214747"/>
    </source>
</evidence>
<sequence>MTAELMETTLQKWLEQGRRARVETRWSRATPRRASIAAFRTPHYHANRIPGSTKVKAGMPLNQSGRTGSEQQHGWLPPGGTLTKMQGILASTGQDMFKC</sequence>
<gene>
    <name evidence="2" type="ORF">CEJ45_10295</name>
</gene>
<organism evidence="2 3">
    <name type="scientific">Herbaspirillum aquaticum</name>
    <dbReference type="NCBI Taxonomy" id="568783"/>
    <lineage>
        <taxon>Bacteria</taxon>
        <taxon>Pseudomonadati</taxon>
        <taxon>Pseudomonadota</taxon>
        <taxon>Betaproteobacteria</taxon>
        <taxon>Burkholderiales</taxon>
        <taxon>Oxalobacteraceae</taxon>
        <taxon>Herbaspirillum</taxon>
    </lineage>
</organism>
<accession>A0A225SY68</accession>
<name>A0A225SY68_9BURK</name>
<feature type="region of interest" description="Disordered" evidence="1">
    <location>
        <begin position="46"/>
        <end position="83"/>
    </location>
</feature>
<dbReference type="Proteomes" id="UP000214747">
    <property type="component" value="Unassembled WGS sequence"/>
</dbReference>
<evidence type="ECO:0000313" key="2">
    <source>
        <dbReference type="EMBL" id="OWY34678.1"/>
    </source>
</evidence>
<dbReference type="EMBL" id="NJGV01000008">
    <property type="protein sequence ID" value="OWY34678.1"/>
    <property type="molecule type" value="Genomic_DNA"/>
</dbReference>
<protein>
    <submittedName>
        <fullName evidence="2">Uncharacterized protein</fullName>
    </submittedName>
</protein>